<feature type="compositionally biased region" description="Low complexity" evidence="1">
    <location>
        <begin position="591"/>
        <end position="600"/>
    </location>
</feature>
<dbReference type="EMBL" id="NAJO01000007">
    <property type="protein sequence ID" value="OQO11102.1"/>
    <property type="molecule type" value="Genomic_DNA"/>
</dbReference>
<feature type="region of interest" description="Disordered" evidence="1">
    <location>
        <begin position="999"/>
        <end position="1026"/>
    </location>
</feature>
<organism evidence="2 3">
    <name type="scientific">Cryoendolithus antarcticus</name>
    <dbReference type="NCBI Taxonomy" id="1507870"/>
    <lineage>
        <taxon>Eukaryota</taxon>
        <taxon>Fungi</taxon>
        <taxon>Dikarya</taxon>
        <taxon>Ascomycota</taxon>
        <taxon>Pezizomycotina</taxon>
        <taxon>Dothideomycetes</taxon>
        <taxon>Dothideomycetidae</taxon>
        <taxon>Cladosporiales</taxon>
        <taxon>Cladosporiaceae</taxon>
        <taxon>Cryoendolithus</taxon>
    </lineage>
</organism>
<feature type="region of interest" description="Disordered" evidence="1">
    <location>
        <begin position="401"/>
        <end position="426"/>
    </location>
</feature>
<feature type="compositionally biased region" description="Low complexity" evidence="1">
    <location>
        <begin position="439"/>
        <end position="453"/>
    </location>
</feature>
<feature type="region of interest" description="Disordered" evidence="1">
    <location>
        <begin position="777"/>
        <end position="801"/>
    </location>
</feature>
<feature type="region of interest" description="Disordered" evidence="1">
    <location>
        <begin position="818"/>
        <end position="980"/>
    </location>
</feature>
<protein>
    <submittedName>
        <fullName evidence="2">Uncharacterized protein</fullName>
    </submittedName>
</protein>
<feature type="region of interest" description="Disordered" evidence="1">
    <location>
        <begin position="209"/>
        <end position="310"/>
    </location>
</feature>
<feature type="compositionally biased region" description="Polar residues" evidence="1">
    <location>
        <begin position="546"/>
        <end position="555"/>
    </location>
</feature>
<dbReference type="STRING" id="1507870.A0A1V8TIP9"/>
<feature type="compositionally biased region" description="Polar residues" evidence="1">
    <location>
        <begin position="456"/>
        <end position="470"/>
    </location>
</feature>
<evidence type="ECO:0000256" key="1">
    <source>
        <dbReference type="SAM" id="MobiDB-lite"/>
    </source>
</evidence>
<name>A0A1V8TIP9_9PEZI</name>
<reference evidence="3" key="1">
    <citation type="submission" date="2017-03" db="EMBL/GenBank/DDBJ databases">
        <title>Genomes of endolithic fungi from Antarctica.</title>
        <authorList>
            <person name="Coleine C."/>
            <person name="Masonjones S."/>
            <person name="Stajich J.E."/>
        </authorList>
    </citation>
    <scope>NUCLEOTIDE SEQUENCE [LARGE SCALE GENOMIC DNA]</scope>
    <source>
        <strain evidence="3">CCFEE 5527</strain>
    </source>
</reference>
<feature type="compositionally biased region" description="Basic and acidic residues" evidence="1">
    <location>
        <begin position="497"/>
        <end position="506"/>
    </location>
</feature>
<gene>
    <name evidence="2" type="ORF">B0A48_05357</name>
</gene>
<feature type="region of interest" description="Disordered" evidence="1">
    <location>
        <begin position="1"/>
        <end position="22"/>
    </location>
</feature>
<feature type="region of interest" description="Disordered" evidence="1">
    <location>
        <begin position="53"/>
        <end position="103"/>
    </location>
</feature>
<feature type="compositionally biased region" description="Polar residues" evidence="1">
    <location>
        <begin position="268"/>
        <end position="286"/>
    </location>
</feature>
<feature type="compositionally biased region" description="Basic and acidic residues" evidence="1">
    <location>
        <begin position="1"/>
        <end position="20"/>
    </location>
</feature>
<feature type="compositionally biased region" description="Polar residues" evidence="1">
    <location>
        <begin position="1000"/>
        <end position="1015"/>
    </location>
</feature>
<dbReference type="AlphaFoldDB" id="A0A1V8TIP9"/>
<evidence type="ECO:0000313" key="2">
    <source>
        <dbReference type="EMBL" id="OQO11102.1"/>
    </source>
</evidence>
<feature type="region of interest" description="Disordered" evidence="1">
    <location>
        <begin position="685"/>
        <end position="704"/>
    </location>
</feature>
<keyword evidence="3" id="KW-1185">Reference proteome</keyword>
<feature type="region of interest" description="Disordered" evidence="1">
    <location>
        <begin position="439"/>
        <end position="621"/>
    </location>
</feature>
<sequence>MRLLGRKESVRPSKHIRDDPSPIIDRLVLQLPDVRLSIPPSFSSSTVSYLNANESSADTHAPSKAERVLGTTTDGETFGATKHDRRTSAPSDEDEGSRTPIVEQKALGSLWGIGTEELPLVSPIAMQGTNGGLKPWPSAQQSLLAAGMQRSRMPAVAPSTADSRQYIPREASDSTLRSYYEPARAPVSISQQTSDSAVRDMAWRKVSPQALASKSESHLPKPPLKSALKQSSPESERRIKKVDVKTQRDSPKVRRLDFSHLLVRRNSPETTNTPLRPTNGSSTSLNVVPIPYTKSKSSKKTKSAKEEPRYELSASVPNGFATRPKVFETDVFDNAKVNVRRPPKGIQNWFDGFDISSDEEERQAPVELPASEPVSAGEALPSTFSPYPEAAVSERQRVPAGMVPVRKSSQVLPPQSRPHPRRNPSDDIVFENIQAINQARQQMQARQAAQAAMISRKNTAESGFHSTRNRSAGRESRLASSSLANESVLALSDTSEDERADRRIRNTTDSSAYDAIVNDTSPINVRHAPGPPRQLQTHRSFARDTYMTTQTSGSIPITLDDDGTMPSLVRRDTQGSTAKHTAAALQQLTGRSSAAASRPPSTQPSMRDQDGSAADGSVSSFPSDAAHMMAVTEEEMALLEMMRNKRAAMAKDSFTEGYRLALKREQEQLLLRRQSAQKTALKILKQKEGKERSRRGSRDEIPELSDEQIRRLSTIKHEDVDHKLKLERYLTTDTPTATQFPEPPMHSRKILDDAMVRHSEALLLLPRTYTPQSFNKVEASPLLPSPSTIGGASERSSTGAAQLQAEVSRFLAAGGRADSVAFPMPPQSSLTERRKSQRSIGRAARYPASIDEESYIPPLPSRSPNRPAHTEGRTPSPQPRRDTLRGDSRHHTPSPALSYSPYVARDPETNRLRTPFLDPPDISPFDFPFPFASTTPTATAGTRTDPSITPSQASTSLLRNDSPSLSTSRASPMTPEFGHHTLIHDTGRISARDHGRVDIANSSDGVASPTASGSEMGSHLGISKRGVQPVGPLEVRKQKRVPRALLEVGIARGSVEREASVGSVNSAAGDVLAAWAELGGGSESLMRRRMGA</sequence>
<dbReference type="InParanoid" id="A0A1V8TIP9"/>
<proteinExistence type="predicted"/>
<feature type="compositionally biased region" description="Basic and acidic residues" evidence="1">
    <location>
        <begin position="234"/>
        <end position="258"/>
    </location>
</feature>
<dbReference type="Proteomes" id="UP000192596">
    <property type="component" value="Unassembled WGS sequence"/>
</dbReference>
<feature type="region of interest" description="Disordered" evidence="1">
    <location>
        <begin position="358"/>
        <end position="382"/>
    </location>
</feature>
<evidence type="ECO:0000313" key="3">
    <source>
        <dbReference type="Proteomes" id="UP000192596"/>
    </source>
</evidence>
<accession>A0A1V8TIP9</accession>
<feature type="compositionally biased region" description="Polar residues" evidence="1">
    <location>
        <begin position="785"/>
        <end position="801"/>
    </location>
</feature>
<feature type="compositionally biased region" description="Polar residues" evidence="1">
    <location>
        <begin position="574"/>
        <end position="590"/>
    </location>
</feature>
<feature type="compositionally biased region" description="Low complexity" evidence="1">
    <location>
        <begin position="923"/>
        <end position="946"/>
    </location>
</feature>
<feature type="compositionally biased region" description="Basic and acidic residues" evidence="1">
    <location>
        <begin position="879"/>
        <end position="890"/>
    </location>
</feature>
<comment type="caution">
    <text evidence="2">The sequence shown here is derived from an EMBL/GenBank/DDBJ whole genome shotgun (WGS) entry which is preliminary data.</text>
</comment>
<feature type="compositionally biased region" description="Polar residues" evidence="1">
    <location>
        <begin position="947"/>
        <end position="971"/>
    </location>
</feature>
<dbReference type="OrthoDB" id="5244050at2759"/>